<reference evidence="2 3" key="1">
    <citation type="journal article" date="2015" name="BMC Genomics">
        <title>Gene expression during zombie ant biting behavior reflects the complexity underlying fungal parasitic behavioral manipulation.</title>
        <authorList>
            <person name="de Bekker C."/>
            <person name="Ohm R.A."/>
            <person name="Loreto R.G."/>
            <person name="Sebastian A."/>
            <person name="Albert I."/>
            <person name="Merrow M."/>
            <person name="Brachmann A."/>
            <person name="Hughes D.P."/>
        </authorList>
    </citation>
    <scope>NUCLEOTIDE SEQUENCE [LARGE SCALE GENOMIC DNA]</scope>
    <source>
        <strain evidence="2 3">SC16a</strain>
    </source>
</reference>
<evidence type="ECO:0000256" key="1">
    <source>
        <dbReference type="SAM" id="SignalP"/>
    </source>
</evidence>
<feature type="chain" id="PRO_5012134412" description="Cyanovirin-N domain-containing protein" evidence="1">
    <location>
        <begin position="19"/>
        <end position="206"/>
    </location>
</feature>
<accession>A0A2A9PBX2</accession>
<dbReference type="Proteomes" id="UP000037136">
    <property type="component" value="Unassembled WGS sequence"/>
</dbReference>
<dbReference type="EMBL" id="LAZP02000304">
    <property type="protein sequence ID" value="PFH58316.1"/>
    <property type="molecule type" value="Genomic_DNA"/>
</dbReference>
<protein>
    <recommendedName>
        <fullName evidence="4">Cyanovirin-N domain-containing protein</fullName>
    </recommendedName>
</protein>
<evidence type="ECO:0008006" key="4">
    <source>
        <dbReference type="Google" id="ProtNLM"/>
    </source>
</evidence>
<evidence type="ECO:0000313" key="2">
    <source>
        <dbReference type="EMBL" id="PFH58316.1"/>
    </source>
</evidence>
<reference evidence="2 3" key="2">
    <citation type="journal article" date="2017" name="Sci. Rep.">
        <title>Ant-infecting Ophiocordyceps genomes reveal a high diversity of potential behavioral manipulation genes and a possible major role for enterotoxins.</title>
        <authorList>
            <person name="de Bekker C."/>
            <person name="Ohm R.A."/>
            <person name="Evans H.C."/>
            <person name="Brachmann A."/>
            <person name="Hughes D.P."/>
        </authorList>
    </citation>
    <scope>NUCLEOTIDE SEQUENCE [LARGE SCALE GENOMIC DNA]</scope>
    <source>
        <strain evidence="2 3">SC16a</strain>
    </source>
</reference>
<keyword evidence="3" id="KW-1185">Reference proteome</keyword>
<dbReference type="OrthoDB" id="4916488at2759"/>
<evidence type="ECO:0000313" key="3">
    <source>
        <dbReference type="Proteomes" id="UP000037136"/>
    </source>
</evidence>
<organism evidence="2 3">
    <name type="scientific">Ophiocordyceps unilateralis</name>
    <name type="common">Zombie-ant fungus</name>
    <name type="synonym">Torrubia unilateralis</name>
    <dbReference type="NCBI Taxonomy" id="268505"/>
    <lineage>
        <taxon>Eukaryota</taxon>
        <taxon>Fungi</taxon>
        <taxon>Dikarya</taxon>
        <taxon>Ascomycota</taxon>
        <taxon>Pezizomycotina</taxon>
        <taxon>Sordariomycetes</taxon>
        <taxon>Hypocreomycetidae</taxon>
        <taxon>Hypocreales</taxon>
        <taxon>Ophiocordycipitaceae</taxon>
        <taxon>Ophiocordyceps</taxon>
    </lineage>
</organism>
<feature type="signal peptide" evidence="1">
    <location>
        <begin position="1"/>
        <end position="18"/>
    </location>
</feature>
<keyword evidence="1" id="KW-0732">Signal</keyword>
<sequence>MVFIQLVSAAVLAATVLANREGYGCIEGYIFYASSGECCSRDYVEVKREKDKVVKATCTLSSDFGLGRSIDQWPENLKGVEKCNYRNKAVASCPGGRWESAAALNPPETGRKLCCGPRFVRDLSNVCREFTIDFNDPSSSERYWEARLRDGCERKGERGWCCEDKNEFRGWDGRCTSRIYSSRLGLVPANRGEIIPRRRSDGCRDE</sequence>
<proteinExistence type="predicted"/>
<name>A0A2A9PBX2_OPHUN</name>
<comment type="caution">
    <text evidence="2">The sequence shown here is derived from an EMBL/GenBank/DDBJ whole genome shotgun (WGS) entry which is preliminary data.</text>
</comment>
<gene>
    <name evidence="2" type="ORF">XA68_13880</name>
</gene>
<dbReference type="AlphaFoldDB" id="A0A2A9PBX2"/>